<dbReference type="Pfam" id="PF13406">
    <property type="entry name" value="SLT_2"/>
    <property type="match status" value="1"/>
</dbReference>
<dbReference type="GO" id="GO:0009253">
    <property type="term" value="P:peptidoglycan catabolic process"/>
    <property type="evidence" value="ECO:0007669"/>
    <property type="project" value="TreeGrafter"/>
</dbReference>
<organism evidence="2 3">
    <name type="scientific">Corynebacterium hadale</name>
    <dbReference type="NCBI Taxonomy" id="2026255"/>
    <lineage>
        <taxon>Bacteria</taxon>
        <taxon>Bacillati</taxon>
        <taxon>Actinomycetota</taxon>
        <taxon>Actinomycetes</taxon>
        <taxon>Mycobacteriales</taxon>
        <taxon>Corynebacteriaceae</taxon>
        <taxon>Corynebacterium</taxon>
    </lineage>
</organism>
<dbReference type="CDD" id="cd13399">
    <property type="entry name" value="Slt35-like"/>
    <property type="match status" value="1"/>
</dbReference>
<name>A0A269PG81_9CORY</name>
<dbReference type="EMBL" id="NQMQ01000002">
    <property type="protein sequence ID" value="PAJ71116.1"/>
    <property type="molecule type" value="Genomic_DNA"/>
</dbReference>
<dbReference type="Gene3D" id="1.10.530.10">
    <property type="match status" value="1"/>
</dbReference>
<dbReference type="InterPro" id="IPR023346">
    <property type="entry name" value="Lysozyme-like_dom_sf"/>
</dbReference>
<dbReference type="SUPFAM" id="SSF53955">
    <property type="entry name" value="Lysozyme-like"/>
    <property type="match status" value="1"/>
</dbReference>
<evidence type="ECO:0000313" key="3">
    <source>
        <dbReference type="Proteomes" id="UP000215771"/>
    </source>
</evidence>
<dbReference type="InterPro" id="IPR031304">
    <property type="entry name" value="SLT_2"/>
</dbReference>
<dbReference type="PANTHER" id="PTHR30163:SF8">
    <property type="entry name" value="LYTIC MUREIN TRANSGLYCOSYLASE"/>
    <property type="match status" value="1"/>
</dbReference>
<gene>
    <name evidence="2" type="ORF">CIG21_02470</name>
</gene>
<comment type="caution">
    <text evidence="2">The sequence shown here is derived from an EMBL/GenBank/DDBJ whole genome shotgun (WGS) entry which is preliminary data.</text>
</comment>
<dbReference type="PANTHER" id="PTHR30163">
    <property type="entry name" value="MEMBRANE-BOUND LYTIC MUREIN TRANSGLYCOSYLASE B"/>
    <property type="match status" value="1"/>
</dbReference>
<feature type="domain" description="Transglycosylase SLT" evidence="1">
    <location>
        <begin position="164"/>
        <end position="208"/>
    </location>
</feature>
<protein>
    <recommendedName>
        <fullName evidence="1">Transglycosylase SLT domain-containing protein</fullName>
    </recommendedName>
</protein>
<proteinExistence type="predicted"/>
<reference evidence="2 3" key="1">
    <citation type="submission" date="2017-08" db="EMBL/GenBank/DDBJ databases">
        <authorList>
            <person name="de Groot N.N."/>
        </authorList>
    </citation>
    <scope>NUCLEOTIDE SEQUENCE [LARGE SCALE GENOMIC DNA]</scope>
    <source>
        <strain evidence="2 3">NBT06-6</strain>
    </source>
</reference>
<evidence type="ECO:0000313" key="2">
    <source>
        <dbReference type="EMBL" id="PAJ71116.1"/>
    </source>
</evidence>
<dbReference type="Proteomes" id="UP000215771">
    <property type="component" value="Unassembled WGS sequence"/>
</dbReference>
<evidence type="ECO:0000259" key="1">
    <source>
        <dbReference type="Pfam" id="PF13406"/>
    </source>
</evidence>
<dbReference type="GO" id="GO:0008933">
    <property type="term" value="F:peptidoglycan lytic transglycosylase activity"/>
    <property type="evidence" value="ECO:0007669"/>
    <property type="project" value="TreeGrafter"/>
</dbReference>
<accession>A0A269PG81</accession>
<dbReference type="AlphaFoldDB" id="A0A269PG81"/>
<sequence>MTLAVVLAISVVAWVLSFLGQPIPRQTRTPVPDTIPPAAAEAPPLINVHAPGRTSDQLTEWAAPISEQTGVDAQAVRAYGNAALIAAEAWPACHLNWNTLAGIGWVETRHGTYTGHTFDSARLGEDGVAVPSIIGPQLDGSESFAVVHDTDGGEFDGDTTFDRALGPMQFIPESWRRYGRDANGDGYPDPQQIDDAALGTANLLCADGRDLATEDGWYDAVHAYNQSNEYVRKVRNAAANYALNQSAPR</sequence>
<dbReference type="InterPro" id="IPR043426">
    <property type="entry name" value="MltB-like"/>
</dbReference>